<evidence type="ECO:0000313" key="2">
    <source>
        <dbReference type="EMBL" id="GLB50062.1"/>
    </source>
</evidence>
<evidence type="ECO:0000256" key="1">
    <source>
        <dbReference type="SAM" id="SignalP"/>
    </source>
</evidence>
<protein>
    <recommendedName>
        <fullName evidence="4">Adhesin domain-containing protein</fullName>
    </recommendedName>
</protein>
<proteinExistence type="predicted"/>
<feature type="signal peptide" evidence="1">
    <location>
        <begin position="1"/>
        <end position="19"/>
    </location>
</feature>
<organism evidence="2 3">
    <name type="scientific">Neptunitalea lumnitzerae</name>
    <dbReference type="NCBI Taxonomy" id="2965509"/>
    <lineage>
        <taxon>Bacteria</taxon>
        <taxon>Pseudomonadati</taxon>
        <taxon>Bacteroidota</taxon>
        <taxon>Flavobacteriia</taxon>
        <taxon>Flavobacteriales</taxon>
        <taxon>Flavobacteriaceae</taxon>
        <taxon>Neptunitalea</taxon>
    </lineage>
</organism>
<reference evidence="2" key="1">
    <citation type="submission" date="2022-07" db="EMBL/GenBank/DDBJ databases">
        <title>Taxonomy of Novel Oxalotrophic and Methylotrophic Bacteria.</title>
        <authorList>
            <person name="Sahin N."/>
            <person name="Tani A."/>
        </authorList>
    </citation>
    <scope>NUCLEOTIDE SEQUENCE</scope>
    <source>
        <strain evidence="2">Y10</strain>
    </source>
</reference>
<sequence>MKLFNTLLAFVLTLQFAFAINDNGAPKGKYTKEKTVKREFIVNPNALLKVNNSYGNLNITSWNENKTAIVVHIKTSGNNEKKVAEKLSEINIIFDANEDLVSARTVFNEDKWSWGWNNNNVNVEVNYTIKVPVTNKTDLSNDYGAIIIDKLNNTAKISCDYGKLDIGELWGDNNQLNFDYTTNSRIGILKNGTINADYSSFTVEKTKSLTLKADYTTSKIEKADYVNYRCDYGSVTLGDIMNLEGNGDYLTIKIDNVFGNINIDSEYGSVRIDELTEQAGKVHINAEYTGIRIGYNSSYYFNFDFDLDYAGLSGGDDLTFLLKDSDYTSKHYQGYYTNKNTGKEIVIKSEYGGITLNKR</sequence>
<keyword evidence="3" id="KW-1185">Reference proteome</keyword>
<feature type="chain" id="PRO_5046772776" description="Adhesin domain-containing protein" evidence="1">
    <location>
        <begin position="20"/>
        <end position="359"/>
    </location>
</feature>
<evidence type="ECO:0000313" key="3">
    <source>
        <dbReference type="Proteomes" id="UP001143543"/>
    </source>
</evidence>
<dbReference type="Proteomes" id="UP001143543">
    <property type="component" value="Unassembled WGS sequence"/>
</dbReference>
<keyword evidence="1" id="KW-0732">Signal</keyword>
<comment type="caution">
    <text evidence="2">The sequence shown here is derived from an EMBL/GenBank/DDBJ whole genome shotgun (WGS) entry which is preliminary data.</text>
</comment>
<accession>A0ABQ5ML33</accession>
<dbReference type="RefSeq" id="WP_281765677.1">
    <property type="nucleotide sequence ID" value="NZ_BRVO01000002.1"/>
</dbReference>
<evidence type="ECO:0008006" key="4">
    <source>
        <dbReference type="Google" id="ProtNLM"/>
    </source>
</evidence>
<dbReference type="EMBL" id="BRVO01000002">
    <property type="protein sequence ID" value="GLB50062.1"/>
    <property type="molecule type" value="Genomic_DNA"/>
</dbReference>
<gene>
    <name evidence="2" type="ORF">Y10_24300</name>
</gene>
<name>A0ABQ5ML33_9FLAO</name>